<keyword evidence="2" id="KW-0418">Kinase</keyword>
<dbReference type="AlphaFoldDB" id="A0A371BEH7"/>
<gene>
    <name evidence="2" type="ORF">DXH78_07525</name>
</gene>
<sequence length="154" mass="16164">MERSVSGTTTHASAVLIGARAVLIRGASGAGKSRLAFALIQAQAQSFVRFSRLVGDDRLVLEPRNGRLLVRPAPALAGLIEVRGLGIRRLPYEPVAAVGLVVDLGAADAERLPPRESAQTVVSGVDLPRLAVAPETDPIPLVVAYMTSEPILRG</sequence>
<dbReference type="EMBL" id="QRGO01000001">
    <property type="protein sequence ID" value="RDV05761.1"/>
    <property type="molecule type" value="Genomic_DNA"/>
</dbReference>
<dbReference type="OrthoDB" id="8326226at2"/>
<dbReference type="GO" id="GO:0000155">
    <property type="term" value="F:phosphorelay sensor kinase activity"/>
    <property type="evidence" value="ECO:0007669"/>
    <property type="project" value="InterPro"/>
</dbReference>
<dbReference type="GO" id="GO:0006109">
    <property type="term" value="P:regulation of carbohydrate metabolic process"/>
    <property type="evidence" value="ECO:0007669"/>
    <property type="project" value="InterPro"/>
</dbReference>
<feature type="domain" description="HPr kinase/phosphorylase C-terminal" evidence="1">
    <location>
        <begin position="8"/>
        <end position="87"/>
    </location>
</feature>
<dbReference type="Gene3D" id="3.40.50.300">
    <property type="entry name" value="P-loop containing nucleotide triphosphate hydrolases"/>
    <property type="match status" value="1"/>
</dbReference>
<reference evidence="3" key="1">
    <citation type="submission" date="2018-08" db="EMBL/GenBank/DDBJ databases">
        <authorList>
            <person name="Kim S.-J."/>
            <person name="Jung G.-Y."/>
        </authorList>
    </citation>
    <scope>NUCLEOTIDE SEQUENCE [LARGE SCALE GENOMIC DNA]</scope>
    <source>
        <strain evidence="3">GY_H</strain>
    </source>
</reference>
<dbReference type="CDD" id="cd01918">
    <property type="entry name" value="HprK_C"/>
    <property type="match status" value="1"/>
</dbReference>
<proteinExistence type="predicted"/>
<evidence type="ECO:0000313" key="3">
    <source>
        <dbReference type="Proteomes" id="UP000263993"/>
    </source>
</evidence>
<dbReference type="Proteomes" id="UP000263993">
    <property type="component" value="Unassembled WGS sequence"/>
</dbReference>
<protein>
    <submittedName>
        <fullName evidence="2">Serine kinase</fullName>
    </submittedName>
</protein>
<keyword evidence="2" id="KW-0808">Transferase</keyword>
<dbReference type="InterPro" id="IPR011104">
    <property type="entry name" value="Hpr_kin/Pase_C"/>
</dbReference>
<comment type="caution">
    <text evidence="2">The sequence shown here is derived from an EMBL/GenBank/DDBJ whole genome shotgun (WGS) entry which is preliminary data.</text>
</comment>
<accession>A0A371BEH7</accession>
<evidence type="ECO:0000313" key="2">
    <source>
        <dbReference type="EMBL" id="RDV05761.1"/>
    </source>
</evidence>
<evidence type="ECO:0000259" key="1">
    <source>
        <dbReference type="Pfam" id="PF07475"/>
    </source>
</evidence>
<dbReference type="SUPFAM" id="SSF53795">
    <property type="entry name" value="PEP carboxykinase-like"/>
    <property type="match status" value="1"/>
</dbReference>
<dbReference type="GO" id="GO:0005524">
    <property type="term" value="F:ATP binding"/>
    <property type="evidence" value="ECO:0007669"/>
    <property type="project" value="InterPro"/>
</dbReference>
<keyword evidence="3" id="KW-1185">Reference proteome</keyword>
<organism evidence="2 3">
    <name type="scientific">Undibacter mobilis</name>
    <dbReference type="NCBI Taxonomy" id="2292256"/>
    <lineage>
        <taxon>Bacteria</taxon>
        <taxon>Pseudomonadati</taxon>
        <taxon>Pseudomonadota</taxon>
        <taxon>Alphaproteobacteria</taxon>
        <taxon>Hyphomicrobiales</taxon>
        <taxon>Nitrobacteraceae</taxon>
        <taxon>Undibacter</taxon>
    </lineage>
</organism>
<name>A0A371BEH7_9BRAD</name>
<dbReference type="Pfam" id="PF07475">
    <property type="entry name" value="Hpr_kinase_C"/>
    <property type="match status" value="1"/>
</dbReference>
<dbReference type="InterPro" id="IPR027417">
    <property type="entry name" value="P-loop_NTPase"/>
</dbReference>